<feature type="transmembrane region" description="Helical" evidence="5">
    <location>
        <begin position="179"/>
        <end position="200"/>
    </location>
</feature>
<dbReference type="AlphaFoldDB" id="X1HXP7"/>
<keyword evidence="3 5" id="KW-1133">Transmembrane helix</keyword>
<feature type="transmembrane region" description="Helical" evidence="5">
    <location>
        <begin position="131"/>
        <end position="154"/>
    </location>
</feature>
<evidence type="ECO:0000256" key="1">
    <source>
        <dbReference type="ARBA" id="ARBA00004141"/>
    </source>
</evidence>
<feature type="transmembrane region" description="Helical" evidence="5">
    <location>
        <begin position="67"/>
        <end position="86"/>
    </location>
</feature>
<evidence type="ECO:0000256" key="2">
    <source>
        <dbReference type="ARBA" id="ARBA00022692"/>
    </source>
</evidence>
<evidence type="ECO:0000256" key="4">
    <source>
        <dbReference type="ARBA" id="ARBA00023136"/>
    </source>
</evidence>
<dbReference type="GO" id="GO:0055085">
    <property type="term" value="P:transmembrane transport"/>
    <property type="evidence" value="ECO:0007669"/>
    <property type="project" value="InterPro"/>
</dbReference>
<evidence type="ECO:0000256" key="3">
    <source>
        <dbReference type="ARBA" id="ARBA00022989"/>
    </source>
</evidence>
<comment type="caution">
    <text evidence="7">The sequence shown here is derived from an EMBL/GenBank/DDBJ whole genome shotgun (WGS) entry which is preliminary data.</text>
</comment>
<dbReference type="InterPro" id="IPR004837">
    <property type="entry name" value="NaCa_Exmemb"/>
</dbReference>
<gene>
    <name evidence="7" type="ORF">S03H2_51571</name>
</gene>
<feature type="domain" description="Sodium/calcium exchanger membrane region" evidence="6">
    <location>
        <begin position="3"/>
        <end position="150"/>
    </location>
</feature>
<sequence>MVWLKFTLCLIIILFAGTRLARYGDAIAEKTGLGRIWIGLVLLAVITSVPELVTGISSVALVKLPDLAVGDLLGSCIFNLTILALLDILYRPGPVLSQASPRHIRSAGIAILITAVAAGGILAWGRFPGLAVGWVGILSIIIPILYAVGVWRIFRSERGYRPPAPAVPLQYEELPIRRVYFGFALAAVAVIGAGIWLSFIGGEIVG</sequence>
<keyword evidence="4 5" id="KW-0472">Membrane</keyword>
<evidence type="ECO:0000256" key="5">
    <source>
        <dbReference type="SAM" id="Phobius"/>
    </source>
</evidence>
<name>X1HXP7_9ZZZZ</name>
<evidence type="ECO:0000313" key="7">
    <source>
        <dbReference type="EMBL" id="GAH74247.1"/>
    </source>
</evidence>
<protein>
    <recommendedName>
        <fullName evidence="6">Sodium/calcium exchanger membrane region domain-containing protein</fullName>
    </recommendedName>
</protein>
<dbReference type="EMBL" id="BARU01032726">
    <property type="protein sequence ID" value="GAH74247.1"/>
    <property type="molecule type" value="Genomic_DNA"/>
</dbReference>
<dbReference type="GO" id="GO:0016020">
    <property type="term" value="C:membrane"/>
    <property type="evidence" value="ECO:0007669"/>
    <property type="project" value="UniProtKB-SubCell"/>
</dbReference>
<feature type="transmembrane region" description="Helical" evidence="5">
    <location>
        <begin position="107"/>
        <end position="125"/>
    </location>
</feature>
<feature type="non-terminal residue" evidence="7">
    <location>
        <position position="206"/>
    </location>
</feature>
<dbReference type="Pfam" id="PF01699">
    <property type="entry name" value="Na_Ca_ex"/>
    <property type="match status" value="1"/>
</dbReference>
<proteinExistence type="predicted"/>
<evidence type="ECO:0000259" key="6">
    <source>
        <dbReference type="Pfam" id="PF01699"/>
    </source>
</evidence>
<feature type="transmembrane region" description="Helical" evidence="5">
    <location>
        <begin position="6"/>
        <end position="24"/>
    </location>
</feature>
<feature type="transmembrane region" description="Helical" evidence="5">
    <location>
        <begin position="36"/>
        <end position="61"/>
    </location>
</feature>
<accession>X1HXP7</accession>
<dbReference type="Gene3D" id="1.20.1420.30">
    <property type="entry name" value="NCX, central ion-binding region"/>
    <property type="match status" value="1"/>
</dbReference>
<comment type="subcellular location">
    <subcellularLocation>
        <location evidence="1">Membrane</location>
        <topology evidence="1">Multi-pass membrane protein</topology>
    </subcellularLocation>
</comment>
<keyword evidence="2 5" id="KW-0812">Transmembrane</keyword>
<dbReference type="InterPro" id="IPR044880">
    <property type="entry name" value="NCX_ion-bd_dom_sf"/>
</dbReference>
<reference evidence="7" key="1">
    <citation type="journal article" date="2014" name="Front. Microbiol.">
        <title>High frequency of phylogenetically diverse reductive dehalogenase-homologous genes in deep subseafloor sedimentary metagenomes.</title>
        <authorList>
            <person name="Kawai M."/>
            <person name="Futagami T."/>
            <person name="Toyoda A."/>
            <person name="Takaki Y."/>
            <person name="Nishi S."/>
            <person name="Hori S."/>
            <person name="Arai W."/>
            <person name="Tsubouchi T."/>
            <person name="Morono Y."/>
            <person name="Uchiyama I."/>
            <person name="Ito T."/>
            <person name="Fujiyama A."/>
            <person name="Inagaki F."/>
            <person name="Takami H."/>
        </authorList>
    </citation>
    <scope>NUCLEOTIDE SEQUENCE</scope>
    <source>
        <strain evidence="7">Expedition CK06-06</strain>
    </source>
</reference>
<organism evidence="7">
    <name type="scientific">marine sediment metagenome</name>
    <dbReference type="NCBI Taxonomy" id="412755"/>
    <lineage>
        <taxon>unclassified sequences</taxon>
        <taxon>metagenomes</taxon>
        <taxon>ecological metagenomes</taxon>
    </lineage>
</organism>